<keyword evidence="2" id="KW-1185">Reference proteome</keyword>
<proteinExistence type="predicted"/>
<accession>A0ACB8TV16</accession>
<comment type="caution">
    <text evidence="1">The sequence shown here is derived from an EMBL/GenBank/DDBJ whole genome shotgun (WGS) entry which is preliminary data.</text>
</comment>
<protein>
    <submittedName>
        <fullName evidence="1">Uncharacterized protein</fullName>
    </submittedName>
</protein>
<name>A0ACB8TV16_9APHY</name>
<dbReference type="Proteomes" id="UP001055072">
    <property type="component" value="Unassembled WGS sequence"/>
</dbReference>
<gene>
    <name evidence="1" type="ORF">BDY19DRAFT_908833</name>
</gene>
<reference evidence="1" key="1">
    <citation type="journal article" date="2021" name="Environ. Microbiol.">
        <title>Gene family expansions and transcriptome signatures uncover fungal adaptations to wood decay.</title>
        <authorList>
            <person name="Hage H."/>
            <person name="Miyauchi S."/>
            <person name="Viragh M."/>
            <person name="Drula E."/>
            <person name="Min B."/>
            <person name="Chaduli D."/>
            <person name="Navarro D."/>
            <person name="Favel A."/>
            <person name="Norest M."/>
            <person name="Lesage-Meessen L."/>
            <person name="Balint B."/>
            <person name="Merenyi Z."/>
            <person name="de Eugenio L."/>
            <person name="Morin E."/>
            <person name="Martinez A.T."/>
            <person name="Baldrian P."/>
            <person name="Stursova M."/>
            <person name="Martinez M.J."/>
            <person name="Novotny C."/>
            <person name="Magnuson J.K."/>
            <person name="Spatafora J.W."/>
            <person name="Maurice S."/>
            <person name="Pangilinan J."/>
            <person name="Andreopoulos W."/>
            <person name="LaButti K."/>
            <person name="Hundley H."/>
            <person name="Na H."/>
            <person name="Kuo A."/>
            <person name="Barry K."/>
            <person name="Lipzen A."/>
            <person name="Henrissat B."/>
            <person name="Riley R."/>
            <person name="Ahrendt S."/>
            <person name="Nagy L.G."/>
            <person name="Grigoriev I.V."/>
            <person name="Martin F."/>
            <person name="Rosso M.N."/>
        </authorList>
    </citation>
    <scope>NUCLEOTIDE SEQUENCE</scope>
    <source>
        <strain evidence="1">CBS 384.51</strain>
    </source>
</reference>
<evidence type="ECO:0000313" key="2">
    <source>
        <dbReference type="Proteomes" id="UP001055072"/>
    </source>
</evidence>
<sequence length="447" mass="49794">MSAPENSALPTGTSGHHLQAFQRSDSGTETVRTNPSGDGRRNSDVLGDNGAQDGSLLRKDKRKATEVEDSDERGQTLDDDVEREIGGADGSDEHSEDGDDPVFSENKSAFRNMLTEMQSTQREKLLAWIDGKLQAREANTGSQGVEVRKRADGHAPSPSAPVVSRTQSATLQPTSLSQTRPTMTLAEGNFFSLTVEAPEPLIALMVNRHYLPLTMCTTDAVKDITINKAGKVKYAKQYDRFGTKHDLIDASTWGDELSMTKEEWRDAYHNFDIILREATSNPDIQALFKSHFDFLCTTEVFRNNFPAALRFDIEVRQKFLLNNHTKFAVGSWEYSQRLMQIAVDVVCSDTLRNNTKRPVDTQLPTSSDSFRSFRNGNLRENSYCLICDGRDHIASTCSKQTLKNGKAIFSAWRDNRLVSALGRKSILVSDAIPIPTCYLLHMTLAKC</sequence>
<dbReference type="EMBL" id="MU274928">
    <property type="protein sequence ID" value="KAI0085855.1"/>
    <property type="molecule type" value="Genomic_DNA"/>
</dbReference>
<organism evidence="1 2">
    <name type="scientific">Irpex rosettiformis</name>
    <dbReference type="NCBI Taxonomy" id="378272"/>
    <lineage>
        <taxon>Eukaryota</taxon>
        <taxon>Fungi</taxon>
        <taxon>Dikarya</taxon>
        <taxon>Basidiomycota</taxon>
        <taxon>Agaricomycotina</taxon>
        <taxon>Agaricomycetes</taxon>
        <taxon>Polyporales</taxon>
        <taxon>Irpicaceae</taxon>
        <taxon>Irpex</taxon>
    </lineage>
</organism>
<evidence type="ECO:0000313" key="1">
    <source>
        <dbReference type="EMBL" id="KAI0085855.1"/>
    </source>
</evidence>